<comment type="similarity">
    <text evidence="2">Belongs to the drug/metabolite transporter (DMT) superfamily. 10 TMS drug/metabolite exporter (DME) (TC 2.A.7.3) family.</text>
</comment>
<reference evidence="8 9" key="1">
    <citation type="submission" date="2016-10" db="EMBL/GenBank/DDBJ databases">
        <authorList>
            <person name="de Groot N.N."/>
        </authorList>
    </citation>
    <scope>NUCLEOTIDE SEQUENCE [LARGE SCALE GENOMIC DNA]</scope>
    <source>
        <strain evidence="8 9">DSM 23042</strain>
    </source>
</reference>
<keyword evidence="4 6" id="KW-1133">Transmembrane helix</keyword>
<dbReference type="EMBL" id="FOGU01000001">
    <property type="protein sequence ID" value="SER43541.1"/>
    <property type="molecule type" value="Genomic_DNA"/>
</dbReference>
<sequence length="303" mass="31930">MTELKRMVPADANPLEAAAWMAGAIVSFSAMAVAGREVSLELDTFEIMTYRSLVGVVLVLIGASALGTLREVSTRRFGLHVVRNVFHFTGQNLWFFAIATAPLAQVFALEFSAPIWVALAAPFVLSERLTRTRLIAALVGFAGILIVARPDMSGLAPGLLPAALAAFGFAGSILTTKILTRTATITCILFWLTSMQAVFGLVCAGLDGSIALPSAGNLPWIGVIGLAGLMAHLCLTTALSVAPATLVVPFDFLRLPVIAAVGMLMYAEPVALSVAVGAALICGANYLNVYAERRRRTGLVAQR</sequence>
<evidence type="ECO:0000313" key="8">
    <source>
        <dbReference type="EMBL" id="SER43541.1"/>
    </source>
</evidence>
<feature type="domain" description="EamA" evidence="7">
    <location>
        <begin position="18"/>
        <end position="148"/>
    </location>
</feature>
<proteinExistence type="inferred from homology"/>
<feature type="transmembrane region" description="Helical" evidence="6">
    <location>
        <begin position="131"/>
        <end position="148"/>
    </location>
</feature>
<dbReference type="InterPro" id="IPR037185">
    <property type="entry name" value="EmrE-like"/>
</dbReference>
<evidence type="ECO:0000313" key="9">
    <source>
        <dbReference type="Proteomes" id="UP000198885"/>
    </source>
</evidence>
<feature type="transmembrane region" description="Helical" evidence="6">
    <location>
        <begin position="270"/>
        <end position="289"/>
    </location>
</feature>
<evidence type="ECO:0000256" key="1">
    <source>
        <dbReference type="ARBA" id="ARBA00004141"/>
    </source>
</evidence>
<protein>
    <submittedName>
        <fullName evidence="8">Permease of the drug/metabolite transporter (DMT) superfamily</fullName>
    </submittedName>
</protein>
<keyword evidence="3 6" id="KW-0812">Transmembrane</keyword>
<dbReference type="Proteomes" id="UP000198885">
    <property type="component" value="Unassembled WGS sequence"/>
</dbReference>
<evidence type="ECO:0000256" key="2">
    <source>
        <dbReference type="ARBA" id="ARBA00009853"/>
    </source>
</evidence>
<dbReference type="InterPro" id="IPR000620">
    <property type="entry name" value="EamA_dom"/>
</dbReference>
<feature type="transmembrane region" description="Helical" evidence="6">
    <location>
        <begin position="154"/>
        <end position="176"/>
    </location>
</feature>
<name>A0A1H9P624_9RHOB</name>
<dbReference type="GO" id="GO:0016020">
    <property type="term" value="C:membrane"/>
    <property type="evidence" value="ECO:0007669"/>
    <property type="project" value="UniProtKB-SubCell"/>
</dbReference>
<dbReference type="RefSeq" id="WP_235859737.1">
    <property type="nucleotide sequence ID" value="NZ_CBDDGO010000004.1"/>
</dbReference>
<gene>
    <name evidence="8" type="ORF">SAMN04490244_10135</name>
</gene>
<dbReference type="PANTHER" id="PTHR22911">
    <property type="entry name" value="ACYL-MALONYL CONDENSING ENZYME-RELATED"/>
    <property type="match status" value="1"/>
</dbReference>
<evidence type="ECO:0000259" key="7">
    <source>
        <dbReference type="Pfam" id="PF00892"/>
    </source>
</evidence>
<organism evidence="8 9">
    <name type="scientific">Tranquillimonas rosea</name>
    <dbReference type="NCBI Taxonomy" id="641238"/>
    <lineage>
        <taxon>Bacteria</taxon>
        <taxon>Pseudomonadati</taxon>
        <taxon>Pseudomonadota</taxon>
        <taxon>Alphaproteobacteria</taxon>
        <taxon>Rhodobacterales</taxon>
        <taxon>Roseobacteraceae</taxon>
        <taxon>Tranquillimonas</taxon>
    </lineage>
</organism>
<feature type="transmembrane region" description="Helical" evidence="6">
    <location>
        <begin position="246"/>
        <end position="264"/>
    </location>
</feature>
<comment type="subcellular location">
    <subcellularLocation>
        <location evidence="1">Membrane</location>
        <topology evidence="1">Multi-pass membrane protein</topology>
    </subcellularLocation>
</comment>
<feature type="transmembrane region" description="Helical" evidence="6">
    <location>
        <begin position="47"/>
        <end position="69"/>
    </location>
</feature>
<evidence type="ECO:0000256" key="5">
    <source>
        <dbReference type="ARBA" id="ARBA00023136"/>
    </source>
</evidence>
<feature type="transmembrane region" description="Helical" evidence="6">
    <location>
        <begin position="17"/>
        <end position="35"/>
    </location>
</feature>
<evidence type="ECO:0000256" key="3">
    <source>
        <dbReference type="ARBA" id="ARBA00022692"/>
    </source>
</evidence>
<keyword evidence="5 6" id="KW-0472">Membrane</keyword>
<evidence type="ECO:0000256" key="6">
    <source>
        <dbReference type="SAM" id="Phobius"/>
    </source>
</evidence>
<keyword evidence="9" id="KW-1185">Reference proteome</keyword>
<evidence type="ECO:0000256" key="4">
    <source>
        <dbReference type="ARBA" id="ARBA00022989"/>
    </source>
</evidence>
<dbReference type="STRING" id="641238.SAMN04490244_10135"/>
<dbReference type="AlphaFoldDB" id="A0A1H9P624"/>
<feature type="transmembrane region" description="Helical" evidence="6">
    <location>
        <begin position="188"/>
        <end position="212"/>
    </location>
</feature>
<feature type="transmembrane region" description="Helical" evidence="6">
    <location>
        <begin position="218"/>
        <end position="239"/>
    </location>
</feature>
<feature type="transmembrane region" description="Helical" evidence="6">
    <location>
        <begin position="93"/>
        <end position="119"/>
    </location>
</feature>
<dbReference type="PANTHER" id="PTHR22911:SF6">
    <property type="entry name" value="SOLUTE CARRIER FAMILY 35 MEMBER G1"/>
    <property type="match status" value="1"/>
</dbReference>
<accession>A0A1H9P624</accession>
<dbReference type="Pfam" id="PF00892">
    <property type="entry name" value="EamA"/>
    <property type="match status" value="1"/>
</dbReference>
<dbReference type="SUPFAM" id="SSF103481">
    <property type="entry name" value="Multidrug resistance efflux transporter EmrE"/>
    <property type="match status" value="2"/>
</dbReference>